<dbReference type="InterPro" id="IPR024072">
    <property type="entry name" value="DHFR-like_dom_sf"/>
</dbReference>
<dbReference type="OrthoDB" id="7342392at2"/>
<dbReference type="Proteomes" id="UP000193711">
    <property type="component" value="Unassembled WGS sequence"/>
</dbReference>
<dbReference type="Pfam" id="PF01872">
    <property type="entry name" value="RibD_C"/>
    <property type="match status" value="1"/>
</dbReference>
<protein>
    <submittedName>
        <fullName evidence="2">Dihydrofolate reductase</fullName>
    </submittedName>
</protein>
<dbReference type="RefSeq" id="WP_085476416.1">
    <property type="nucleotide sequence ID" value="NZ_FXBM01000002.1"/>
</dbReference>
<proteinExistence type="predicted"/>
<sequence>MRTLTAGLFMSVDGVVESPNLFQFDSFDAELGAMMGRMIGSVETAVLGRAGYEEWSEYWPTVAADDPFGAFINPIEKYVASTTLTGPLGWNATLIEGDAAAFLTRLKQTDGGDISLFSSISLTRELLFAGVLDELTLMMHPVVAGAGRRLFEEGDPMTRLELRDSLVTSAGNAVLTYAVRDF</sequence>
<dbReference type="InterPro" id="IPR002734">
    <property type="entry name" value="RibDG_C"/>
</dbReference>
<dbReference type="GO" id="GO:0008703">
    <property type="term" value="F:5-amino-6-(5-phosphoribosylamino)uracil reductase activity"/>
    <property type="evidence" value="ECO:0007669"/>
    <property type="project" value="InterPro"/>
</dbReference>
<feature type="domain" description="Bacterial bifunctional deaminase-reductase C-terminal" evidence="1">
    <location>
        <begin position="3"/>
        <end position="171"/>
    </location>
</feature>
<dbReference type="AlphaFoldDB" id="A0A1X7NVK3"/>
<keyword evidence="3" id="KW-1185">Reference proteome</keyword>
<dbReference type="SUPFAM" id="SSF53597">
    <property type="entry name" value="Dihydrofolate reductase-like"/>
    <property type="match status" value="1"/>
</dbReference>
<dbReference type="EMBL" id="FXBM01000002">
    <property type="protein sequence ID" value="SMH42259.1"/>
    <property type="molecule type" value="Genomic_DNA"/>
</dbReference>
<dbReference type="GO" id="GO:0009231">
    <property type="term" value="P:riboflavin biosynthetic process"/>
    <property type="evidence" value="ECO:0007669"/>
    <property type="project" value="InterPro"/>
</dbReference>
<organism evidence="2 3">
    <name type="scientific">Rathayibacter oskolensis</name>
    <dbReference type="NCBI Taxonomy" id="1891671"/>
    <lineage>
        <taxon>Bacteria</taxon>
        <taxon>Bacillati</taxon>
        <taxon>Actinomycetota</taxon>
        <taxon>Actinomycetes</taxon>
        <taxon>Micrococcales</taxon>
        <taxon>Microbacteriaceae</taxon>
        <taxon>Rathayibacter</taxon>
    </lineage>
</organism>
<evidence type="ECO:0000313" key="3">
    <source>
        <dbReference type="Proteomes" id="UP000193711"/>
    </source>
</evidence>
<accession>A0A1X7NVK3</accession>
<reference evidence="3" key="1">
    <citation type="submission" date="2017-04" db="EMBL/GenBank/DDBJ databases">
        <authorList>
            <person name="Varghese N."/>
            <person name="Submissions S."/>
        </authorList>
    </citation>
    <scope>NUCLEOTIDE SEQUENCE [LARGE SCALE GENOMIC DNA]</scope>
    <source>
        <strain evidence="3">VKM Ac-2121</strain>
    </source>
</reference>
<gene>
    <name evidence="2" type="ORF">SAMN06295885_1938</name>
</gene>
<dbReference type="STRING" id="1891671.SAMN06295885_1938"/>
<dbReference type="Gene3D" id="3.40.430.10">
    <property type="entry name" value="Dihydrofolate Reductase, subunit A"/>
    <property type="match status" value="1"/>
</dbReference>
<evidence type="ECO:0000259" key="1">
    <source>
        <dbReference type="Pfam" id="PF01872"/>
    </source>
</evidence>
<evidence type="ECO:0000313" key="2">
    <source>
        <dbReference type="EMBL" id="SMH42259.1"/>
    </source>
</evidence>
<name>A0A1X7NVK3_9MICO</name>